<evidence type="ECO:0000313" key="2">
    <source>
        <dbReference type="EMBL" id="SUB74721.1"/>
    </source>
</evidence>
<dbReference type="PANTHER" id="PTHR21028">
    <property type="entry name" value="SI:CH211-156B7.4"/>
    <property type="match status" value="1"/>
</dbReference>
<reference evidence="2 3" key="1">
    <citation type="submission" date="2018-06" db="EMBL/GenBank/DDBJ databases">
        <authorList>
            <consortium name="Pathogen Informatics"/>
            <person name="Doyle S."/>
        </authorList>
    </citation>
    <scope>NUCLEOTIDE SEQUENCE [LARGE SCALE GENOMIC DNA]</scope>
    <source>
        <strain evidence="2 3">NCTC11088</strain>
    </source>
</reference>
<dbReference type="Gene3D" id="2.40.320.10">
    <property type="entry name" value="Hypothetical Protein Pfu-838710-001"/>
    <property type="match status" value="1"/>
</dbReference>
<dbReference type="InterPro" id="IPR023577">
    <property type="entry name" value="CYTH_domain"/>
</dbReference>
<sequence length="179" mass="21172">MEREIEVKLLSLDVEEFKSKLIYIGAEKFLEEDQVNITINSSTHEINNGIGYLRIRESKNLITGEHKKYFTFKEQITDKNVRENIEHTTEVSEVMELRKILELMGYDLQIEGRKNRVSYKLNNIRFDVDTWDEETYPHPYVEVEANSEEELYEILDRLQVDKKHVSTLSIAELKESISK</sequence>
<organism evidence="2 3">
    <name type="scientific">Peptoniphilus indolicus</name>
    <dbReference type="NCBI Taxonomy" id="33030"/>
    <lineage>
        <taxon>Bacteria</taxon>
        <taxon>Bacillati</taxon>
        <taxon>Bacillota</taxon>
        <taxon>Tissierellia</taxon>
        <taxon>Tissierellales</taxon>
        <taxon>Peptoniphilaceae</taxon>
        <taxon>Peptoniphilus</taxon>
    </lineage>
</organism>
<dbReference type="AlphaFoldDB" id="A0A379DAX8"/>
<dbReference type="PANTHER" id="PTHR21028:SF2">
    <property type="entry name" value="CYTH DOMAIN-CONTAINING PROTEIN"/>
    <property type="match status" value="1"/>
</dbReference>
<feature type="domain" description="CYTH" evidence="1">
    <location>
        <begin position="2"/>
        <end position="176"/>
    </location>
</feature>
<name>A0A379DAX8_9FIRM</name>
<evidence type="ECO:0000313" key="3">
    <source>
        <dbReference type="Proteomes" id="UP000254777"/>
    </source>
</evidence>
<evidence type="ECO:0000259" key="1">
    <source>
        <dbReference type="PROSITE" id="PS51707"/>
    </source>
</evidence>
<dbReference type="PROSITE" id="PS51707">
    <property type="entry name" value="CYTH"/>
    <property type="match status" value="1"/>
</dbReference>
<dbReference type="CDD" id="cd07890">
    <property type="entry name" value="CYTH-like_AC_IV-like"/>
    <property type="match status" value="1"/>
</dbReference>
<dbReference type="Pfam" id="PF01928">
    <property type="entry name" value="CYTH"/>
    <property type="match status" value="1"/>
</dbReference>
<dbReference type="InterPro" id="IPR033469">
    <property type="entry name" value="CYTH-like_dom_sf"/>
</dbReference>
<dbReference type="RefSeq" id="WP_004819032.1">
    <property type="nucleotide sequence ID" value="NZ_UGTH01000001.1"/>
</dbReference>
<dbReference type="SUPFAM" id="SSF55154">
    <property type="entry name" value="CYTH-like phosphatases"/>
    <property type="match status" value="1"/>
</dbReference>
<accession>A0A379DAX8</accession>
<protein>
    <submittedName>
        <fullName evidence="2">Putative adenylyl cyclase CyaB</fullName>
    </submittedName>
</protein>
<dbReference type="InterPro" id="IPR008173">
    <property type="entry name" value="Adenylyl_cyclase_CyaB"/>
</dbReference>
<dbReference type="Proteomes" id="UP000254777">
    <property type="component" value="Unassembled WGS sequence"/>
</dbReference>
<dbReference type="EMBL" id="UGTH01000001">
    <property type="protein sequence ID" value="SUB74721.1"/>
    <property type="molecule type" value="Genomic_DNA"/>
</dbReference>
<gene>
    <name evidence="2" type="ORF">NCTC11088_00476</name>
</gene>
<proteinExistence type="predicted"/>